<dbReference type="InterPro" id="IPR001128">
    <property type="entry name" value="Cyt_P450"/>
</dbReference>
<evidence type="ECO:0000256" key="4">
    <source>
        <dbReference type="ARBA" id="ARBA00023002"/>
    </source>
</evidence>
<dbReference type="InterPro" id="IPR036396">
    <property type="entry name" value="Cyt_P450_sf"/>
</dbReference>
<evidence type="ECO:0000256" key="3">
    <source>
        <dbReference type="ARBA" id="ARBA00022723"/>
    </source>
</evidence>
<comment type="caution">
    <text evidence="6">The sequence shown here is derived from an EMBL/GenBank/DDBJ whole genome shotgun (WGS) entry which is preliminary data.</text>
</comment>
<dbReference type="PANTHER" id="PTHR46206:SF4">
    <property type="entry name" value="P450, PUTATIVE (EUROFUNG)-RELATED"/>
    <property type="match status" value="1"/>
</dbReference>
<keyword evidence="7" id="KW-1185">Reference proteome</keyword>
<evidence type="ECO:0000256" key="2">
    <source>
        <dbReference type="ARBA" id="ARBA00010617"/>
    </source>
</evidence>
<reference evidence="6 7" key="1">
    <citation type="journal article" date="2024" name="IMA Fungus">
        <title>IMA Genome - F19 : A genome assembly and annotation guide to empower mycologists, including annotated draft genome sequences of Ceratocystis pirilliformis, Diaporthe australafricana, Fusarium ophioides, Paecilomyces lecythidis, and Sporothrix stenoceras.</title>
        <authorList>
            <person name="Aylward J."/>
            <person name="Wilson A.M."/>
            <person name="Visagie C.M."/>
            <person name="Spraker J."/>
            <person name="Barnes I."/>
            <person name="Buitendag C."/>
            <person name="Ceriani C."/>
            <person name="Del Mar Angel L."/>
            <person name="du Plessis D."/>
            <person name="Fuchs T."/>
            <person name="Gasser K."/>
            <person name="Kramer D."/>
            <person name="Li W."/>
            <person name="Munsamy K."/>
            <person name="Piso A."/>
            <person name="Price J.L."/>
            <person name="Sonnekus B."/>
            <person name="Thomas C."/>
            <person name="van der Nest A."/>
            <person name="van Dijk A."/>
            <person name="van Heerden A."/>
            <person name="van Vuuren N."/>
            <person name="Yilmaz N."/>
            <person name="Duong T.A."/>
            <person name="van der Merwe N.A."/>
            <person name="Wingfield M.J."/>
            <person name="Wingfield B.D."/>
        </authorList>
    </citation>
    <scope>NUCLEOTIDE SEQUENCE [LARGE SCALE GENOMIC DNA]</scope>
    <source>
        <strain evidence="6 7">CMW 18167</strain>
    </source>
</reference>
<keyword evidence="3" id="KW-0479">Metal-binding</keyword>
<proteinExistence type="inferred from homology"/>
<evidence type="ECO:0008006" key="8">
    <source>
        <dbReference type="Google" id="ProtNLM"/>
    </source>
</evidence>
<dbReference type="InterPro" id="IPR002403">
    <property type="entry name" value="Cyt_P450_E_grp-IV"/>
</dbReference>
<accession>A0ABR3XFV5</accession>
<protein>
    <recommendedName>
        <fullName evidence="8">Cytochrome P450</fullName>
    </recommendedName>
</protein>
<dbReference type="PANTHER" id="PTHR46206">
    <property type="entry name" value="CYTOCHROME P450"/>
    <property type="match status" value="1"/>
</dbReference>
<evidence type="ECO:0000256" key="5">
    <source>
        <dbReference type="ARBA" id="ARBA00023004"/>
    </source>
</evidence>
<keyword evidence="4" id="KW-0560">Oxidoreductase</keyword>
<dbReference type="Proteomes" id="UP001583193">
    <property type="component" value="Unassembled WGS sequence"/>
</dbReference>
<keyword evidence="5" id="KW-0408">Iron</keyword>
<comment type="similarity">
    <text evidence="2">Belongs to the cytochrome P450 family.</text>
</comment>
<dbReference type="Gene3D" id="1.10.630.10">
    <property type="entry name" value="Cytochrome P450"/>
    <property type="match status" value="1"/>
</dbReference>
<organism evidence="6 7">
    <name type="scientific">Paecilomyces lecythidis</name>
    <dbReference type="NCBI Taxonomy" id="3004212"/>
    <lineage>
        <taxon>Eukaryota</taxon>
        <taxon>Fungi</taxon>
        <taxon>Dikarya</taxon>
        <taxon>Ascomycota</taxon>
        <taxon>Pezizomycotina</taxon>
        <taxon>Eurotiomycetes</taxon>
        <taxon>Eurotiomycetidae</taxon>
        <taxon>Eurotiales</taxon>
        <taxon>Thermoascaceae</taxon>
        <taxon>Paecilomyces</taxon>
    </lineage>
</organism>
<evidence type="ECO:0000256" key="1">
    <source>
        <dbReference type="ARBA" id="ARBA00001971"/>
    </source>
</evidence>
<name>A0ABR3XFV5_9EURO</name>
<comment type="cofactor">
    <cofactor evidence="1">
        <name>heme</name>
        <dbReference type="ChEBI" id="CHEBI:30413"/>
    </cofactor>
</comment>
<dbReference type="PRINTS" id="PR00465">
    <property type="entry name" value="EP450IV"/>
</dbReference>
<evidence type="ECO:0000313" key="7">
    <source>
        <dbReference type="Proteomes" id="UP001583193"/>
    </source>
</evidence>
<dbReference type="EMBL" id="JAVDPF010000019">
    <property type="protein sequence ID" value="KAL1874572.1"/>
    <property type="molecule type" value="Genomic_DNA"/>
</dbReference>
<dbReference type="SUPFAM" id="SSF48264">
    <property type="entry name" value="Cytochrome P450"/>
    <property type="match status" value="1"/>
</dbReference>
<sequence>MQSMTSSEIHICSQLFTSLLAGGIYSSANFIVSVLLDLLENPQFLEEIRGEIEQKHGEVGGHWDFEALNSLHKLESAFKETIRLTPGSLTTYSRVVLKNHTLSNGIRLKKGQFICVSSNCRAKDSAIYSFPEEYDGMRAYNRDLQDHIARPFRGLHSQEFRWGSGRWACAGRYFASLISKVIIVKLLDEYDFKLVDDRGRPSRTVLHEFIYVKPGVKILMRRRTTNLGIECY</sequence>
<gene>
    <name evidence="6" type="ORF">Plec18167_005803</name>
</gene>
<dbReference type="Pfam" id="PF00067">
    <property type="entry name" value="p450"/>
    <property type="match status" value="1"/>
</dbReference>
<evidence type="ECO:0000313" key="6">
    <source>
        <dbReference type="EMBL" id="KAL1874572.1"/>
    </source>
</evidence>
<dbReference type="CDD" id="cd11041">
    <property type="entry name" value="CYP503A1-like"/>
    <property type="match status" value="1"/>
</dbReference>